<evidence type="ECO:0000313" key="1">
    <source>
        <dbReference type="EMBL" id="MEC4175683.1"/>
    </source>
</evidence>
<evidence type="ECO:0000313" key="2">
    <source>
        <dbReference type="Proteomes" id="UP001349994"/>
    </source>
</evidence>
<reference evidence="1 2" key="1">
    <citation type="submission" date="2024-01" db="EMBL/GenBank/DDBJ databases">
        <title>novel species in genus Adlercreutzia.</title>
        <authorList>
            <person name="Liu X."/>
        </authorList>
    </citation>
    <scope>NUCLEOTIDE SEQUENCE [LARGE SCALE GENOMIC DNA]</scope>
    <source>
        <strain evidence="1 2">R7</strain>
    </source>
</reference>
<organism evidence="1 2">
    <name type="scientific">Adlercreutzia wanghongyangiae</name>
    <dbReference type="NCBI Taxonomy" id="3111451"/>
    <lineage>
        <taxon>Bacteria</taxon>
        <taxon>Bacillati</taxon>
        <taxon>Actinomycetota</taxon>
        <taxon>Coriobacteriia</taxon>
        <taxon>Eggerthellales</taxon>
        <taxon>Eggerthellaceae</taxon>
        <taxon>Adlercreutzia</taxon>
    </lineage>
</organism>
<dbReference type="EMBL" id="JAYMFF010000007">
    <property type="protein sequence ID" value="MEC4175683.1"/>
    <property type="molecule type" value="Genomic_DNA"/>
</dbReference>
<gene>
    <name evidence="1" type="ORF">VIN30_04405</name>
</gene>
<accession>A0ABU6IGW2</accession>
<keyword evidence="2" id="KW-1185">Reference proteome</keyword>
<protein>
    <submittedName>
        <fullName evidence="1">Uncharacterized protein</fullName>
    </submittedName>
</protein>
<name>A0ABU6IGW2_9ACTN</name>
<comment type="caution">
    <text evidence="1">The sequence shown here is derived from an EMBL/GenBank/DDBJ whole genome shotgun (WGS) entry which is preliminary data.</text>
</comment>
<dbReference type="RefSeq" id="WP_338209588.1">
    <property type="nucleotide sequence ID" value="NZ_JAYMFF010000007.1"/>
</dbReference>
<proteinExistence type="predicted"/>
<dbReference type="Proteomes" id="UP001349994">
    <property type="component" value="Unassembled WGS sequence"/>
</dbReference>
<sequence length="213" mass="22954">MKRFAVLAVTVVAVFALILCVPFQLDGKYRTSLIEMLVVRNDAAIAIVDFGPSRLRAACDRGADSSFELGAAIPVYRITGAGVEQEDSHQYPIYCGGSPIALISSNPFAVWREDGRLQYCGYMFSELSESEKSVLSATGSCAFVLIGPSSGETDSAGEVLEIEEWIVSSDLQCAPVTGAQIEGQMNQAAFMSFQSDAADHLKFSDGNIRMPIF</sequence>